<keyword evidence="1" id="KW-0378">Hydrolase</keyword>
<evidence type="ECO:0000313" key="2">
    <source>
        <dbReference type="Proteomes" id="UP001163223"/>
    </source>
</evidence>
<organism evidence="1 2">
    <name type="scientific">Antarcticirhabdus aurantiaca</name>
    <dbReference type="NCBI Taxonomy" id="2606717"/>
    <lineage>
        <taxon>Bacteria</taxon>
        <taxon>Pseudomonadati</taxon>
        <taxon>Pseudomonadota</taxon>
        <taxon>Alphaproteobacteria</taxon>
        <taxon>Hyphomicrobiales</taxon>
        <taxon>Aurantimonadaceae</taxon>
        <taxon>Antarcticirhabdus</taxon>
    </lineage>
</organism>
<name>A0ACD4NP72_9HYPH</name>
<keyword evidence="2" id="KW-1185">Reference proteome</keyword>
<accession>A0ACD4NP72</accession>
<proteinExistence type="predicted"/>
<sequence length="317" mass="33403">MAEHAVIFDTDPGVDDALALLYLHRHRDVELAGITTVFGNAPIELTTRNALFLAERWGIAAPVARGAGECFDTRRPAGRFPTFIHGENGLGDIDVAAPARAPDPRPAHRFIADTLRARPGAITLVAVGRLTNLALALREAPEIAGLARGVVVMGGVFAGPGNVTPAAEANIHGDPEAADLVFGADWPVTIVGLDATVPVVMTRARLDALAQTGGEAARLVRDLSQDYIRFYETRIPDGMVVHDATACVALTDPALFRTRRGAVRVACEGLAAGMTIQKPDGTVFPPSAWDDRPSQTVCLGVEAEGVLSAIERTIAGD</sequence>
<evidence type="ECO:0000313" key="1">
    <source>
        <dbReference type="EMBL" id="WAJ28656.1"/>
    </source>
</evidence>
<dbReference type="EMBL" id="CP113520">
    <property type="protein sequence ID" value="WAJ28656.1"/>
    <property type="molecule type" value="Genomic_DNA"/>
</dbReference>
<gene>
    <name evidence="1" type="ORF">OXU80_28320</name>
</gene>
<protein>
    <submittedName>
        <fullName evidence="1">Nucleoside hydrolase</fullName>
    </submittedName>
</protein>
<reference evidence="1" key="1">
    <citation type="submission" date="2022-11" db="EMBL/GenBank/DDBJ databases">
        <title>beta-Carotene-producing bacterium, Jeongeuplla avenae sp. nov., alleviates the salt stress of Arabidopsis seedlings.</title>
        <authorList>
            <person name="Jiang L."/>
            <person name="Lee J."/>
        </authorList>
    </citation>
    <scope>NUCLEOTIDE SEQUENCE</scope>
    <source>
        <strain evidence="1">DY_R2A_6</strain>
    </source>
</reference>
<dbReference type="Proteomes" id="UP001163223">
    <property type="component" value="Chromosome"/>
</dbReference>